<feature type="transmembrane region" description="Helical" evidence="6">
    <location>
        <begin position="145"/>
        <end position="166"/>
    </location>
</feature>
<keyword evidence="9" id="KW-1185">Reference proteome</keyword>
<proteinExistence type="predicted"/>
<dbReference type="PANTHER" id="PTHR43124">
    <property type="entry name" value="PURINE EFFLUX PUMP PBUE"/>
    <property type="match status" value="1"/>
</dbReference>
<dbReference type="PANTHER" id="PTHR43124:SF3">
    <property type="entry name" value="CHLORAMPHENICOL EFFLUX PUMP RV0191"/>
    <property type="match status" value="1"/>
</dbReference>
<keyword evidence="2" id="KW-1003">Cell membrane</keyword>
<comment type="caution">
    <text evidence="8">The sequence shown here is derived from an EMBL/GenBank/DDBJ whole genome shotgun (WGS) entry which is preliminary data.</text>
</comment>
<evidence type="ECO:0000256" key="6">
    <source>
        <dbReference type="SAM" id="Phobius"/>
    </source>
</evidence>
<evidence type="ECO:0000256" key="3">
    <source>
        <dbReference type="ARBA" id="ARBA00022692"/>
    </source>
</evidence>
<evidence type="ECO:0000256" key="1">
    <source>
        <dbReference type="ARBA" id="ARBA00004651"/>
    </source>
</evidence>
<feature type="transmembrane region" description="Helical" evidence="6">
    <location>
        <begin position="346"/>
        <end position="369"/>
    </location>
</feature>
<dbReference type="RefSeq" id="WP_380055259.1">
    <property type="nucleotide sequence ID" value="NZ_JBHLTC010000040.1"/>
</dbReference>
<dbReference type="EMBL" id="JBHLTC010000040">
    <property type="protein sequence ID" value="MFC0628623.1"/>
    <property type="molecule type" value="Genomic_DNA"/>
</dbReference>
<feature type="transmembrane region" description="Helical" evidence="6">
    <location>
        <begin position="245"/>
        <end position="270"/>
    </location>
</feature>
<feature type="domain" description="Major facilitator superfamily (MFS) profile" evidence="7">
    <location>
        <begin position="20"/>
        <end position="398"/>
    </location>
</feature>
<feature type="transmembrane region" description="Helical" evidence="6">
    <location>
        <begin position="51"/>
        <end position="74"/>
    </location>
</feature>
<dbReference type="InterPro" id="IPR050189">
    <property type="entry name" value="MFS_Efflux_Transporters"/>
</dbReference>
<evidence type="ECO:0000313" key="9">
    <source>
        <dbReference type="Proteomes" id="UP001589890"/>
    </source>
</evidence>
<feature type="transmembrane region" description="Helical" evidence="6">
    <location>
        <begin position="172"/>
        <end position="194"/>
    </location>
</feature>
<dbReference type="Pfam" id="PF07690">
    <property type="entry name" value="MFS_1"/>
    <property type="match status" value="1"/>
</dbReference>
<reference evidence="8 9" key="1">
    <citation type="submission" date="2024-09" db="EMBL/GenBank/DDBJ databases">
        <authorList>
            <person name="Sun Q."/>
            <person name="Mori K."/>
        </authorList>
    </citation>
    <scope>NUCLEOTIDE SEQUENCE [LARGE SCALE GENOMIC DNA]</scope>
    <source>
        <strain evidence="8 9">CGMCC 1.15906</strain>
    </source>
</reference>
<keyword evidence="4 6" id="KW-1133">Transmembrane helix</keyword>
<dbReference type="InterPro" id="IPR020846">
    <property type="entry name" value="MFS_dom"/>
</dbReference>
<feature type="transmembrane region" description="Helical" evidence="6">
    <location>
        <begin position="86"/>
        <end position="107"/>
    </location>
</feature>
<feature type="transmembrane region" description="Helical" evidence="6">
    <location>
        <begin position="307"/>
        <end position="325"/>
    </location>
</feature>
<gene>
    <name evidence="8" type="ORF">ACFFGN_31425</name>
</gene>
<evidence type="ECO:0000256" key="2">
    <source>
        <dbReference type="ARBA" id="ARBA00022475"/>
    </source>
</evidence>
<name>A0ABV6QWU0_9ACTN</name>
<dbReference type="SUPFAM" id="SSF103473">
    <property type="entry name" value="MFS general substrate transporter"/>
    <property type="match status" value="1"/>
</dbReference>
<feature type="transmembrane region" description="Helical" evidence="6">
    <location>
        <begin position="375"/>
        <end position="393"/>
    </location>
</feature>
<evidence type="ECO:0000256" key="4">
    <source>
        <dbReference type="ARBA" id="ARBA00022989"/>
    </source>
</evidence>
<evidence type="ECO:0000259" key="7">
    <source>
        <dbReference type="PROSITE" id="PS50850"/>
    </source>
</evidence>
<accession>A0ABV6QWU0</accession>
<dbReference type="InterPro" id="IPR011701">
    <property type="entry name" value="MFS"/>
</dbReference>
<sequence length="399" mass="40944">MTTSLTPDKRTGFAPHVGLALLALATGGFAIGTTEFVTMGLLPQIAAGVEISIPTAGHIVSAYAIGVVVGAPLIAALGARTGRKRLLLGLMAVFVVGNIASALANSYELLMAARFLSGLPHGAFFGIGIVVGASMVPVNRRAWSVSMIMVGLPVANIVGVPLTTLLGQRVGWQVPFLAVGVLGLLTLVAVWFWIPPQPVGSEVNVRSELSALARPQVWMALLVGTVGFGGMFATYSYIAPTMTELAGFSTTGVTIVLAVYGVGMTGGTLVGGRLADRALMPSMYGGLIAVTVVLGTFGWLAHSKPGALFGVFAMGFSASILIPALQTRLMDVAREGQSLAASLNHSTLNVANALGAWLGSIVLAAGYGYEWPSRVGAALAVAGLALAVTSGLMDRRTKL</sequence>
<dbReference type="InterPro" id="IPR036259">
    <property type="entry name" value="MFS_trans_sf"/>
</dbReference>
<feature type="transmembrane region" description="Helical" evidence="6">
    <location>
        <begin position="12"/>
        <end position="31"/>
    </location>
</feature>
<dbReference type="Gene3D" id="1.20.1250.20">
    <property type="entry name" value="MFS general substrate transporter like domains"/>
    <property type="match status" value="2"/>
</dbReference>
<dbReference type="CDD" id="cd17324">
    <property type="entry name" value="MFS_NepI_like"/>
    <property type="match status" value="1"/>
</dbReference>
<protein>
    <submittedName>
        <fullName evidence="8">MFS transporter</fullName>
    </submittedName>
</protein>
<feature type="transmembrane region" description="Helical" evidence="6">
    <location>
        <begin position="119"/>
        <end position="138"/>
    </location>
</feature>
<comment type="subcellular location">
    <subcellularLocation>
        <location evidence="1">Cell membrane</location>
        <topology evidence="1">Multi-pass membrane protein</topology>
    </subcellularLocation>
</comment>
<keyword evidence="3 6" id="KW-0812">Transmembrane</keyword>
<evidence type="ECO:0000313" key="8">
    <source>
        <dbReference type="EMBL" id="MFC0628623.1"/>
    </source>
</evidence>
<feature type="transmembrane region" description="Helical" evidence="6">
    <location>
        <begin position="282"/>
        <end position="301"/>
    </location>
</feature>
<dbReference type="Proteomes" id="UP001589890">
    <property type="component" value="Unassembled WGS sequence"/>
</dbReference>
<dbReference type="PROSITE" id="PS50850">
    <property type="entry name" value="MFS"/>
    <property type="match status" value="1"/>
</dbReference>
<organism evidence="8 9">
    <name type="scientific">Kribbella deserti</name>
    <dbReference type="NCBI Taxonomy" id="1926257"/>
    <lineage>
        <taxon>Bacteria</taxon>
        <taxon>Bacillati</taxon>
        <taxon>Actinomycetota</taxon>
        <taxon>Actinomycetes</taxon>
        <taxon>Propionibacteriales</taxon>
        <taxon>Kribbellaceae</taxon>
        <taxon>Kribbella</taxon>
    </lineage>
</organism>
<evidence type="ECO:0000256" key="5">
    <source>
        <dbReference type="ARBA" id="ARBA00023136"/>
    </source>
</evidence>
<feature type="transmembrane region" description="Helical" evidence="6">
    <location>
        <begin position="215"/>
        <end position="239"/>
    </location>
</feature>
<keyword evidence="5 6" id="KW-0472">Membrane</keyword>